<evidence type="ECO:0000256" key="6">
    <source>
        <dbReference type="PROSITE-ProRule" id="PRU01363"/>
    </source>
</evidence>
<keyword evidence="1" id="KW-0596">Phosphopantetheine</keyword>
<dbReference type="PROSITE" id="PS50075">
    <property type="entry name" value="CARRIER"/>
    <property type="match status" value="1"/>
</dbReference>
<keyword evidence="12" id="KW-1185">Reference proteome</keyword>
<gene>
    <name evidence="11" type="ORF">BD289DRAFT_371458</name>
</gene>
<dbReference type="SMART" id="SM00829">
    <property type="entry name" value="PKS_ER"/>
    <property type="match status" value="1"/>
</dbReference>
<name>A0A2T3A3Q9_9PEZI</name>
<evidence type="ECO:0000313" key="11">
    <source>
        <dbReference type="EMBL" id="PSR82297.1"/>
    </source>
</evidence>
<dbReference type="InterPro" id="IPR006162">
    <property type="entry name" value="Ppantetheine_attach_site"/>
</dbReference>
<keyword evidence="2" id="KW-0597">Phosphoprotein</keyword>
<dbReference type="PANTHER" id="PTHR43775:SF13">
    <property type="entry name" value="POLYKETIDE SYNTHASE 1"/>
    <property type="match status" value="1"/>
</dbReference>
<dbReference type="GO" id="GO:0030639">
    <property type="term" value="P:polyketide biosynthetic process"/>
    <property type="evidence" value="ECO:0007669"/>
    <property type="project" value="UniProtKB-ARBA"/>
</dbReference>
<dbReference type="CDD" id="cd00833">
    <property type="entry name" value="PKS"/>
    <property type="match status" value="1"/>
</dbReference>
<feature type="active site" description="Proton acceptor; for dehydratase activity" evidence="6">
    <location>
        <position position="986"/>
    </location>
</feature>
<dbReference type="GO" id="GO:1901336">
    <property type="term" value="P:lactone biosynthetic process"/>
    <property type="evidence" value="ECO:0007669"/>
    <property type="project" value="UniProtKB-ARBA"/>
</dbReference>
<evidence type="ECO:0000256" key="4">
    <source>
        <dbReference type="ARBA" id="ARBA00023002"/>
    </source>
</evidence>
<dbReference type="InterPro" id="IPR036736">
    <property type="entry name" value="ACP-like_sf"/>
</dbReference>
<dbReference type="Proteomes" id="UP000241462">
    <property type="component" value="Unassembled WGS sequence"/>
</dbReference>
<dbReference type="Pfam" id="PF08240">
    <property type="entry name" value="ADH_N"/>
    <property type="match status" value="1"/>
</dbReference>
<evidence type="ECO:0000259" key="10">
    <source>
        <dbReference type="PROSITE" id="PS52019"/>
    </source>
</evidence>
<sequence>MGSVDTHSDARVHCPGHIQVNNDHVHSGTHDGLSSRSPAPIAIIGMACRLSGNVSSLEDFWEMMCRGRNGWSEIPEDRFSKDAYWHPNPAKKGAFNCRGGYFLSQDPALFDAPFFNITRAEAEAMDPQQRFLLECTYEALENAGIPKESLLGQKIGVFVGGAAADYRLGTLRDPEQTPMFDATGNHQSIQAGRISHHFDLKGPSFSVDTACSSSLYALHQAVMSIRNGECDQAIVAACHLNLQPGDWISMSLSRLFSDQGMTFAFDNRAKSGFARGEGAGVLILKPLQCAIKDNDKIRSVIVNSGVGQDGRTVGITSPSGAAQEQLMRSVYNRAGISPQDVGFVEAHGTGTKVGDPIEAAAIHNVFCQGRTADDPLYFGSVKSNVGHLENASGVIAVIKAAMMLEKGFILPNTNFETPNENIPLSEWNMKVPTFQQPWPSQKRYISINNFGFGGSNAHCVLQRPPIYASSRQEKPIHNSKKQRLFVLSANDEVSAKTAMKNLSLFLEQHPEVFQKQLLRNLAYTLCQRRSLLTWRIGLVASTASGLAEAISSSYSKPVRAPQQAPKIAFVYTGQGAQWYAMGSELMGTYPVFSRTMYAADHCLRTMGAGFSLVEELSRDKASSRVSEAQISQPACVAIQLSLTELLASWGISPSAVTGHSSGEIGAAYGSGLISLEAAMAIAYQRGQAVVKMRERFPELKGAMMAVGAGPELMKPIIDDLRHGTVVVACENSPSSVTLSGDEAAIDELVAVVQSKGIFHRKLRVDVAYHSPHMELVANEYCDSILAAVSSSSSELSSRRVEFFSSLLGAKMANISSLDARYWVENLTKPVRFSAALKHLYTEHTPDIIVEIGPHAALEGPIKQIIKSIDPQTSKTSYLSVLYRDQCAVKTSLTLSANLHMKGQTLNMANINLEETEATPPLLVGDLKPYPWSRQKYWSESRLSRQHRLKSFPRHDLLGNMADFSNELMPTWRNVLRTEDLPWLRDHKMQSLTTFPFAAFASMAIEAAAQRAALRGIAFQTFNLREVQVQRPLLMEDGIEYEVMTCFSSYAEGTRSYSDEWDEFRIMSWEDGKGWSEHCRGMISTQQNVTANSIGYAEDRHAKTRRKFEAANKECTENITVSTLYRDLDGKGATYGPTFQRLSFIRAGDSYCTADVDAAVIDTRATMPMEYQTPYHIHPVVLDQILQLSFPILGAGRASLEMNTLYMPSAVQTLQIRRDTTTNTIQGDKLRVVGYGCPDHQNPRATEFAMEAFLSCSNEENPNLDILIKVVGLRMTPVKSEGTILSIPRELCYKMQWESVLDSGSITTTVSQGTSESGYTGLSDSESISPPNSLAQPCWDDIKVIVSSTSNDNDTYINKLTEAIRKKSGNGVAVQLLPSDQFGALNENSNLSNSHVIILDLHGDILSNMTETSFAEVQRFLTESVGVLWITKGAYLHATNPTANMAVGLCRTVRSETGSPVATLDLDPDSSLMATADVGPILEAFTRIFIDKASNDMEYTEKDGSLFVPRIIDDESLNLFVHRETHPDCCEPYLQPFESSRRLKMAVGTAGALDSFYFLDDQDDQVVLGDDEIEIDVRATGMNFKDVVVAMGQLSQPYIGIECAGVVSRIGASVNSILLGDRVCAMSLGAYSTVARCLASSAVRIPASMSFETAASIPVVYCTAYYSLVELGRLEAGERILIHAAAGGVGQASIQLAQAIGAEIFATVGSEEKKRFIMATYNVPETHIYTSRNPSFGPAIREATAGAGVDVIINSLAGDLLRESWDCIAHFGRFIEIGKRDITSNTRLEMAKFNNNATFSSVDLTVLAKEKPKKMAGIFNQVMKLFEDNLVNPIAPISVFGVSQIETAFRLLQSGKTTGKLIVVPKPGEQVRATHPKKSNTTLLRSDATYILFGGTGGLGRSISKWMVAKGARNIVLVSRRARLDGAVAHLVQDLWHSARANIMVKACDITDMESVTNLIQTCCAELPPVAGVVHASMVLRDVLFEKMTFADYQAVISSKVMGTWNIHNSLASAPLDFFIALSSAAGIVGNRGQAAYAAANTFLDAFCRYRRNLGLPAATVDLTAVQDIGYLADTSAERQEEILRNLGGESMVESEVLALLAAAIGSSQSTSDEDVFEGHCITGLSLGTDPNRMPYYASDAKFNYLRQAVLSANGAADGQSKSQVSIGVSLSQVRSSEEAVEIITTGLSGKLSSILMIPSEELEAETPITRYGLDSLNAIELRNWITKELEVNLQVLQLLTSGSLKSLARMIFAKRG</sequence>
<dbReference type="PROSITE" id="PS00606">
    <property type="entry name" value="KS3_1"/>
    <property type="match status" value="1"/>
</dbReference>
<dbReference type="InterPro" id="IPR014030">
    <property type="entry name" value="Ketoacyl_synth_N"/>
</dbReference>
<evidence type="ECO:0000256" key="7">
    <source>
        <dbReference type="SAM" id="MobiDB-lite"/>
    </source>
</evidence>
<dbReference type="InterPro" id="IPR011032">
    <property type="entry name" value="GroES-like_sf"/>
</dbReference>
<evidence type="ECO:0000259" key="8">
    <source>
        <dbReference type="PROSITE" id="PS50075"/>
    </source>
</evidence>
<dbReference type="Gene3D" id="3.90.180.10">
    <property type="entry name" value="Medium-chain alcohol dehydrogenases, catalytic domain"/>
    <property type="match status" value="1"/>
</dbReference>
<accession>A0A2T3A3Q9</accession>
<dbReference type="Pfam" id="PF02801">
    <property type="entry name" value="Ketoacyl-synt_C"/>
    <property type="match status" value="1"/>
</dbReference>
<feature type="domain" description="Carrier" evidence="8">
    <location>
        <begin position="2178"/>
        <end position="2255"/>
    </location>
</feature>
<dbReference type="Gene3D" id="3.40.50.720">
    <property type="entry name" value="NAD(P)-binding Rossmann-like Domain"/>
    <property type="match status" value="2"/>
</dbReference>
<dbReference type="EMBL" id="KZ678481">
    <property type="protein sequence ID" value="PSR82297.1"/>
    <property type="molecule type" value="Genomic_DNA"/>
</dbReference>
<feature type="domain" description="Ketosynthase family 3 (KS3)" evidence="9">
    <location>
        <begin position="38"/>
        <end position="463"/>
    </location>
</feature>
<dbReference type="Pfam" id="PF13602">
    <property type="entry name" value="ADH_zinc_N_2"/>
    <property type="match status" value="1"/>
</dbReference>
<dbReference type="SMART" id="SM00827">
    <property type="entry name" value="PKS_AT"/>
    <property type="match status" value="1"/>
</dbReference>
<dbReference type="Gene3D" id="3.10.129.110">
    <property type="entry name" value="Polyketide synthase dehydratase"/>
    <property type="match status" value="1"/>
</dbReference>
<dbReference type="SUPFAM" id="SSF47336">
    <property type="entry name" value="ACP-like"/>
    <property type="match status" value="1"/>
</dbReference>
<dbReference type="PANTHER" id="PTHR43775">
    <property type="entry name" value="FATTY ACID SYNTHASE"/>
    <property type="match status" value="1"/>
</dbReference>
<dbReference type="InterPro" id="IPR016036">
    <property type="entry name" value="Malonyl_transacylase_ACP-bd"/>
</dbReference>
<dbReference type="SUPFAM" id="SSF55048">
    <property type="entry name" value="Probable ACP-binding domain of malonyl-CoA ACP transacylase"/>
    <property type="match status" value="1"/>
</dbReference>
<dbReference type="GO" id="GO:0031177">
    <property type="term" value="F:phosphopantetheine binding"/>
    <property type="evidence" value="ECO:0007669"/>
    <property type="project" value="InterPro"/>
</dbReference>
<dbReference type="InParanoid" id="A0A2T3A3Q9"/>
<dbReference type="FunFam" id="3.40.50.720:FF:000209">
    <property type="entry name" value="Polyketide synthase Pks12"/>
    <property type="match status" value="1"/>
</dbReference>
<dbReference type="Pfam" id="PF21089">
    <property type="entry name" value="PKS_DH_N"/>
    <property type="match status" value="1"/>
</dbReference>
<dbReference type="InterPro" id="IPR016039">
    <property type="entry name" value="Thiolase-like"/>
</dbReference>
<dbReference type="InterPro" id="IPR049552">
    <property type="entry name" value="PKS_DH_N"/>
</dbReference>
<keyword evidence="5" id="KW-0511">Multifunctional enzyme</keyword>
<dbReference type="InterPro" id="IPR032821">
    <property type="entry name" value="PKS_assoc"/>
</dbReference>
<dbReference type="GO" id="GO:0004312">
    <property type="term" value="F:fatty acid synthase activity"/>
    <property type="evidence" value="ECO:0007669"/>
    <property type="project" value="TreeGrafter"/>
</dbReference>
<feature type="region of interest" description="N-terminal hotdog fold" evidence="6">
    <location>
        <begin position="954"/>
        <end position="1089"/>
    </location>
</feature>
<dbReference type="SUPFAM" id="SSF51735">
    <property type="entry name" value="NAD(P)-binding Rossmann-fold domains"/>
    <property type="match status" value="2"/>
</dbReference>
<dbReference type="InterPro" id="IPR020806">
    <property type="entry name" value="PKS_PP-bd"/>
</dbReference>
<dbReference type="GO" id="GO:0006633">
    <property type="term" value="P:fatty acid biosynthetic process"/>
    <property type="evidence" value="ECO:0007669"/>
    <property type="project" value="InterPro"/>
</dbReference>
<dbReference type="Pfam" id="PF23297">
    <property type="entry name" value="ACP_SdgA_C"/>
    <property type="match status" value="1"/>
</dbReference>
<feature type="region of interest" description="Disordered" evidence="7">
    <location>
        <begin position="1307"/>
        <end position="1331"/>
    </location>
</feature>
<dbReference type="Pfam" id="PF14765">
    <property type="entry name" value="PS-DH"/>
    <property type="match status" value="1"/>
</dbReference>
<dbReference type="CDD" id="cd05195">
    <property type="entry name" value="enoyl_red"/>
    <property type="match status" value="1"/>
</dbReference>
<dbReference type="SUPFAM" id="SSF53901">
    <property type="entry name" value="Thiolase-like"/>
    <property type="match status" value="1"/>
</dbReference>
<dbReference type="InterPro" id="IPR020807">
    <property type="entry name" value="PKS_DH"/>
</dbReference>
<evidence type="ECO:0000313" key="12">
    <source>
        <dbReference type="Proteomes" id="UP000241462"/>
    </source>
</evidence>
<feature type="region of interest" description="C-terminal hotdog fold" evidence="6">
    <location>
        <begin position="1115"/>
        <end position="1283"/>
    </location>
</feature>
<dbReference type="InterPro" id="IPR016035">
    <property type="entry name" value="Acyl_Trfase/lysoPLipase"/>
</dbReference>
<dbReference type="Pfam" id="PF23114">
    <property type="entry name" value="NAD-bd_HRPKS_sdrA"/>
    <property type="match status" value="1"/>
</dbReference>
<dbReference type="InterPro" id="IPR018201">
    <property type="entry name" value="Ketoacyl_synth_AS"/>
</dbReference>
<dbReference type="Gene3D" id="3.40.366.10">
    <property type="entry name" value="Malonyl-Coenzyme A Acyl Carrier Protein, domain 2"/>
    <property type="match status" value="1"/>
</dbReference>
<dbReference type="STRING" id="2025994.A0A2T3A3Q9"/>
<dbReference type="Pfam" id="PF08659">
    <property type="entry name" value="KR"/>
    <property type="match status" value="1"/>
</dbReference>
<dbReference type="InterPro" id="IPR009081">
    <property type="entry name" value="PP-bd_ACP"/>
</dbReference>
<dbReference type="GO" id="GO:0004315">
    <property type="term" value="F:3-oxoacyl-[acyl-carrier-protein] synthase activity"/>
    <property type="evidence" value="ECO:0007669"/>
    <property type="project" value="InterPro"/>
</dbReference>
<dbReference type="PROSITE" id="PS52004">
    <property type="entry name" value="KS3_2"/>
    <property type="match status" value="1"/>
</dbReference>
<dbReference type="InterPro" id="IPR056501">
    <property type="entry name" value="NAD-bd_HRPKS_sdrA"/>
</dbReference>
<dbReference type="InterPro" id="IPR050091">
    <property type="entry name" value="PKS_NRPS_Biosynth_Enz"/>
</dbReference>
<evidence type="ECO:0000259" key="9">
    <source>
        <dbReference type="PROSITE" id="PS52004"/>
    </source>
</evidence>
<evidence type="ECO:0000256" key="5">
    <source>
        <dbReference type="ARBA" id="ARBA00023268"/>
    </source>
</evidence>
<dbReference type="Pfam" id="PF00109">
    <property type="entry name" value="ketoacyl-synt"/>
    <property type="match status" value="1"/>
</dbReference>
<dbReference type="Pfam" id="PF00698">
    <property type="entry name" value="Acyl_transf_1"/>
    <property type="match status" value="1"/>
</dbReference>
<dbReference type="InterPro" id="IPR014031">
    <property type="entry name" value="Ketoacyl_synth_C"/>
</dbReference>
<dbReference type="SMART" id="SM00822">
    <property type="entry name" value="PKS_KR"/>
    <property type="match status" value="1"/>
</dbReference>
<dbReference type="InterPro" id="IPR036291">
    <property type="entry name" value="NAD(P)-bd_dom_sf"/>
</dbReference>
<dbReference type="InterPro" id="IPR013154">
    <property type="entry name" value="ADH-like_N"/>
</dbReference>
<dbReference type="Pfam" id="PF16197">
    <property type="entry name" value="KAsynt_C_assoc"/>
    <property type="match status" value="1"/>
</dbReference>
<evidence type="ECO:0000256" key="2">
    <source>
        <dbReference type="ARBA" id="ARBA00022553"/>
    </source>
</evidence>
<dbReference type="InterPro" id="IPR013968">
    <property type="entry name" value="PKS_KR"/>
</dbReference>
<reference evidence="11 12" key="1">
    <citation type="journal article" date="2018" name="Mycol. Prog.">
        <title>Coniella lustricola, a new species from submerged detritus.</title>
        <authorList>
            <person name="Raudabaugh D.B."/>
            <person name="Iturriaga T."/>
            <person name="Carver A."/>
            <person name="Mondo S."/>
            <person name="Pangilinan J."/>
            <person name="Lipzen A."/>
            <person name="He G."/>
            <person name="Amirebrahimi M."/>
            <person name="Grigoriev I.V."/>
            <person name="Miller A.N."/>
        </authorList>
    </citation>
    <scope>NUCLEOTIDE SEQUENCE [LARGE SCALE GENOMIC DNA]</scope>
    <source>
        <strain evidence="11 12">B22-T-1</strain>
    </source>
</reference>
<dbReference type="InterPro" id="IPR014043">
    <property type="entry name" value="Acyl_transferase_dom"/>
</dbReference>
<organism evidence="11 12">
    <name type="scientific">Coniella lustricola</name>
    <dbReference type="NCBI Taxonomy" id="2025994"/>
    <lineage>
        <taxon>Eukaryota</taxon>
        <taxon>Fungi</taxon>
        <taxon>Dikarya</taxon>
        <taxon>Ascomycota</taxon>
        <taxon>Pezizomycotina</taxon>
        <taxon>Sordariomycetes</taxon>
        <taxon>Sordariomycetidae</taxon>
        <taxon>Diaporthales</taxon>
        <taxon>Schizoparmaceae</taxon>
        <taxon>Coniella</taxon>
    </lineage>
</organism>
<dbReference type="InterPro" id="IPR057326">
    <property type="entry name" value="KR_dom"/>
</dbReference>
<dbReference type="OrthoDB" id="329835at2759"/>
<keyword evidence="4" id="KW-0560">Oxidoreductase</keyword>
<dbReference type="SUPFAM" id="SSF52151">
    <property type="entry name" value="FabD/lysophospholipase-like"/>
    <property type="match status" value="1"/>
</dbReference>
<feature type="active site" description="Proton donor; for dehydratase activity" evidence="6">
    <location>
        <position position="1182"/>
    </location>
</feature>
<dbReference type="PROSITE" id="PS52019">
    <property type="entry name" value="PKS_MFAS_DH"/>
    <property type="match status" value="1"/>
</dbReference>
<dbReference type="InterPro" id="IPR049551">
    <property type="entry name" value="PKS_DH_C"/>
</dbReference>
<keyword evidence="3" id="KW-0808">Transferase</keyword>
<dbReference type="SMART" id="SM00825">
    <property type="entry name" value="PKS_KS"/>
    <property type="match status" value="1"/>
</dbReference>
<dbReference type="InterPro" id="IPR020843">
    <property type="entry name" value="ER"/>
</dbReference>
<proteinExistence type="predicted"/>
<dbReference type="InterPro" id="IPR020841">
    <property type="entry name" value="PKS_Beta-ketoAc_synthase_dom"/>
</dbReference>
<dbReference type="InterPro" id="IPR049900">
    <property type="entry name" value="PKS_mFAS_DH"/>
</dbReference>
<dbReference type="GO" id="GO:0016491">
    <property type="term" value="F:oxidoreductase activity"/>
    <property type="evidence" value="ECO:0007669"/>
    <property type="project" value="UniProtKB-KW"/>
</dbReference>
<dbReference type="SUPFAM" id="SSF50129">
    <property type="entry name" value="GroES-like"/>
    <property type="match status" value="1"/>
</dbReference>
<dbReference type="Gene3D" id="1.10.1200.10">
    <property type="entry name" value="ACP-like"/>
    <property type="match status" value="1"/>
</dbReference>
<dbReference type="InterPro" id="IPR001227">
    <property type="entry name" value="Ac_transferase_dom_sf"/>
</dbReference>
<dbReference type="Gene3D" id="3.40.47.10">
    <property type="match status" value="1"/>
</dbReference>
<evidence type="ECO:0000256" key="1">
    <source>
        <dbReference type="ARBA" id="ARBA00022450"/>
    </source>
</evidence>
<protein>
    <submittedName>
        <fullName evidence="11">Polyketide synthase</fullName>
    </submittedName>
</protein>
<evidence type="ECO:0000256" key="3">
    <source>
        <dbReference type="ARBA" id="ARBA00022679"/>
    </source>
</evidence>
<dbReference type="PROSITE" id="PS00012">
    <property type="entry name" value="PHOSPHOPANTETHEINE"/>
    <property type="match status" value="1"/>
</dbReference>
<feature type="domain" description="PKS/mFAS DH" evidence="10">
    <location>
        <begin position="954"/>
        <end position="1283"/>
    </location>
</feature>
<dbReference type="SMART" id="SM00823">
    <property type="entry name" value="PKS_PP"/>
    <property type="match status" value="1"/>
</dbReference>
<dbReference type="SMART" id="SM00826">
    <property type="entry name" value="PKS_DH"/>
    <property type="match status" value="1"/>
</dbReference>
<dbReference type="InterPro" id="IPR042104">
    <property type="entry name" value="PKS_dehydratase_sf"/>
</dbReference>